<feature type="compositionally biased region" description="Polar residues" evidence="1">
    <location>
        <begin position="64"/>
        <end position="75"/>
    </location>
</feature>
<evidence type="ECO:0000313" key="4">
    <source>
        <dbReference type="Proteomes" id="UP001629745"/>
    </source>
</evidence>
<reference evidence="3 4" key="1">
    <citation type="submission" date="2023-11" db="EMBL/GenBank/DDBJ databases">
        <authorList>
            <person name="Val-Calvo J."/>
            <person name="Scortti M."/>
            <person name="Vazquez-Boland J."/>
        </authorList>
    </citation>
    <scope>NUCLEOTIDE SEQUENCE [LARGE SCALE GENOMIC DNA]</scope>
    <source>
        <strain evidence="3 4">PAM 2766</strain>
    </source>
</reference>
<proteinExistence type="predicted"/>
<evidence type="ECO:0000256" key="2">
    <source>
        <dbReference type="SAM" id="SignalP"/>
    </source>
</evidence>
<comment type="caution">
    <text evidence="3">The sequence shown here is derived from an EMBL/GenBank/DDBJ whole genome shotgun (WGS) entry which is preliminary data.</text>
</comment>
<dbReference type="EMBL" id="JBDLNV010000004">
    <property type="protein sequence ID" value="MFM1724438.1"/>
    <property type="molecule type" value="Genomic_DNA"/>
</dbReference>
<dbReference type="Proteomes" id="UP001629745">
    <property type="component" value="Unassembled WGS sequence"/>
</dbReference>
<evidence type="ECO:0000256" key="1">
    <source>
        <dbReference type="SAM" id="MobiDB-lite"/>
    </source>
</evidence>
<dbReference type="RefSeq" id="WP_420164966.1">
    <property type="nucleotide sequence ID" value="NZ_JBDLNV010000004.1"/>
</dbReference>
<feature type="chain" id="PRO_5045106058" description="Insoluble domain protein" evidence="2">
    <location>
        <begin position="36"/>
        <end position="395"/>
    </location>
</feature>
<evidence type="ECO:0008006" key="5">
    <source>
        <dbReference type="Google" id="ProtNLM"/>
    </source>
</evidence>
<feature type="signal peptide" evidence="2">
    <location>
        <begin position="1"/>
        <end position="35"/>
    </location>
</feature>
<gene>
    <name evidence="3" type="ORF">ABEU20_003025</name>
</gene>
<protein>
    <recommendedName>
        <fullName evidence="5">Insoluble domain protein</fullName>
    </recommendedName>
</protein>
<accession>A0ABW9FH90</accession>
<keyword evidence="2" id="KW-0732">Signal</keyword>
<name>A0ABW9FH90_9NOCA</name>
<feature type="region of interest" description="Disordered" evidence="1">
    <location>
        <begin position="35"/>
        <end position="78"/>
    </location>
</feature>
<sequence length="395" mass="39705">MGKHRKSRVSTIARMALVPSAAAAVVVAASGAATAAPNQLPPQGGVTTAPPTQGGGADAPRTQGGVTSTPTTQGGVTVAPAQPEPVYWVAPPAQYENIEYQPLENYDYGTNTYNAPDDYYVAPLRVEELHLPTYVEPTAPIIAPRETLRLGTYHVAQPNWITDGDLARTNNTSAVIEAEVSTFWRSLGVETTRANRLAAAQLGMGAAGAIGTAVTWGIPAALVGGGIGGYVTAVNPPALVSGIGWVPGGVFGTAVGAAIGGIPAALAGAVVGGAAGVQAGTAFGAGDLGEPQEFPAEVRSFFNDVDQPAVTTQTQDILAQWATNPVGGVAASAVRDVVAAAPGIDRQARDFVGAQPGGEQLLGQIDAGLTAFVQESSLGVAANMIGEAVGAGVQV</sequence>
<organism evidence="3 4">
    <name type="scientific">Rhodococcus parequi</name>
    <dbReference type="NCBI Taxonomy" id="3137122"/>
    <lineage>
        <taxon>Bacteria</taxon>
        <taxon>Bacillati</taxon>
        <taxon>Actinomycetota</taxon>
        <taxon>Actinomycetes</taxon>
        <taxon>Mycobacteriales</taxon>
        <taxon>Nocardiaceae</taxon>
        <taxon>Rhodococcus</taxon>
    </lineage>
</organism>
<evidence type="ECO:0000313" key="3">
    <source>
        <dbReference type="EMBL" id="MFM1724438.1"/>
    </source>
</evidence>
<keyword evidence="4" id="KW-1185">Reference proteome</keyword>